<comment type="caution">
    <text evidence="2">The sequence shown here is derived from an EMBL/GenBank/DDBJ whole genome shotgun (WGS) entry which is preliminary data.</text>
</comment>
<dbReference type="EMBL" id="AMZH03003123">
    <property type="protein sequence ID" value="RRT73335.1"/>
    <property type="molecule type" value="Genomic_DNA"/>
</dbReference>
<name>A0A427AAR6_ENSVE</name>
<feature type="region of interest" description="Disordered" evidence="1">
    <location>
        <begin position="1"/>
        <end position="31"/>
    </location>
</feature>
<dbReference type="AlphaFoldDB" id="A0A427AAR6"/>
<accession>A0A427AAR6</accession>
<evidence type="ECO:0000313" key="2">
    <source>
        <dbReference type="EMBL" id="RRT73335.1"/>
    </source>
</evidence>
<proteinExistence type="predicted"/>
<sequence>MKRRCLPAPFGPGEGLPVGKHPSWTRGSSQGPFARASKGIGLLEGDLKPSARVPSSSRSSRDVVDLCHRTRHQAIPIETQNYCSLGDTIHSCRNDFSSDTRDAHEVKDYSYHLGTALYLSYRAPVGVPC</sequence>
<evidence type="ECO:0000313" key="3">
    <source>
        <dbReference type="Proteomes" id="UP000287651"/>
    </source>
</evidence>
<protein>
    <submittedName>
        <fullName evidence="2">Uncharacterized protein</fullName>
    </submittedName>
</protein>
<organism evidence="2 3">
    <name type="scientific">Ensete ventricosum</name>
    <name type="common">Abyssinian banana</name>
    <name type="synonym">Musa ensete</name>
    <dbReference type="NCBI Taxonomy" id="4639"/>
    <lineage>
        <taxon>Eukaryota</taxon>
        <taxon>Viridiplantae</taxon>
        <taxon>Streptophyta</taxon>
        <taxon>Embryophyta</taxon>
        <taxon>Tracheophyta</taxon>
        <taxon>Spermatophyta</taxon>
        <taxon>Magnoliopsida</taxon>
        <taxon>Liliopsida</taxon>
        <taxon>Zingiberales</taxon>
        <taxon>Musaceae</taxon>
        <taxon>Ensete</taxon>
    </lineage>
</organism>
<dbReference type="Proteomes" id="UP000287651">
    <property type="component" value="Unassembled WGS sequence"/>
</dbReference>
<gene>
    <name evidence="2" type="ORF">B296_00021733</name>
</gene>
<evidence type="ECO:0000256" key="1">
    <source>
        <dbReference type="SAM" id="MobiDB-lite"/>
    </source>
</evidence>
<reference evidence="2 3" key="1">
    <citation type="journal article" date="2014" name="Agronomy (Basel)">
        <title>A Draft Genome Sequence for Ensete ventricosum, the Drought-Tolerant Tree Against Hunger.</title>
        <authorList>
            <person name="Harrison J."/>
            <person name="Moore K.A."/>
            <person name="Paszkiewicz K."/>
            <person name="Jones T."/>
            <person name="Grant M."/>
            <person name="Ambacheew D."/>
            <person name="Muzemil S."/>
            <person name="Studholme D.J."/>
        </authorList>
    </citation>
    <scope>NUCLEOTIDE SEQUENCE [LARGE SCALE GENOMIC DNA]</scope>
</reference>